<feature type="transmembrane region" description="Helical" evidence="6">
    <location>
        <begin position="197"/>
        <end position="217"/>
    </location>
</feature>
<feature type="transmembrane region" description="Helical" evidence="6">
    <location>
        <begin position="229"/>
        <end position="246"/>
    </location>
</feature>
<feature type="transmembrane region" description="Helical" evidence="6">
    <location>
        <begin position="41"/>
        <end position="63"/>
    </location>
</feature>
<dbReference type="Pfam" id="PF03631">
    <property type="entry name" value="Virul_fac_BrkB"/>
    <property type="match status" value="1"/>
</dbReference>
<feature type="transmembrane region" description="Helical" evidence="6">
    <location>
        <begin position="146"/>
        <end position="172"/>
    </location>
</feature>
<reference evidence="7 8" key="1">
    <citation type="submission" date="2018-09" db="EMBL/GenBank/DDBJ databases">
        <title>Complete genome sequence of Euzebya sp. DY32-46 isolated from seawater of Pacific Ocean.</title>
        <authorList>
            <person name="Xu L."/>
            <person name="Wu Y.-H."/>
            <person name="Xu X.-W."/>
        </authorList>
    </citation>
    <scope>NUCLEOTIDE SEQUENCE [LARGE SCALE GENOMIC DNA]</scope>
    <source>
        <strain evidence="7 8">DY32-46</strain>
    </source>
</reference>
<sequence>MSWSTRLRERLPAPVLAAADLAVATVKDSGRDRVPGLAAEISFWMLLSLPPLLLTVVASAGFIGEVLGTDVEVQLIARLEQISLQVFTDATVEETIRPVLENLLTDGSGSVLSLSFLLTLVSASRVLRVVVHALTIAYDLEQARPGWVGVLLGFGFTVVIFLGGLVLIPLFVAGPRLGEIIETRLGMEFLLAQTWRVLYWPLSIVLGTLLLAGLYHWATPWRTPFHRELPGAVLAAVLGLLASVGLRTYTTFAFGGDAVYAPLAAPLAILVWVWLLAIGLLVGGELNAEIEKAYPKGDPPKDVPSLGQIGQRAVTEVRRLRNNGSADG</sequence>
<dbReference type="OrthoDB" id="3209118at2"/>
<gene>
    <name evidence="7" type="ORF">DVS28_a3486</name>
</gene>
<dbReference type="GO" id="GO:0005886">
    <property type="term" value="C:plasma membrane"/>
    <property type="evidence" value="ECO:0007669"/>
    <property type="project" value="UniProtKB-SubCell"/>
</dbReference>
<dbReference type="PANTHER" id="PTHR30213">
    <property type="entry name" value="INNER MEMBRANE PROTEIN YHJD"/>
    <property type="match status" value="1"/>
</dbReference>
<dbReference type="EMBL" id="CP031165">
    <property type="protein sequence ID" value="AXV08159.1"/>
    <property type="molecule type" value="Genomic_DNA"/>
</dbReference>
<dbReference type="RefSeq" id="WP_114592540.1">
    <property type="nucleotide sequence ID" value="NZ_CP031165.1"/>
</dbReference>
<protein>
    <submittedName>
        <fullName evidence="7">Inner membrane protein YihY, formerly thought to be RNase BN</fullName>
    </submittedName>
</protein>
<comment type="subcellular location">
    <subcellularLocation>
        <location evidence="1">Cell membrane</location>
        <topology evidence="1">Multi-pass membrane protein</topology>
    </subcellularLocation>
</comment>
<keyword evidence="5 6" id="KW-0472">Membrane</keyword>
<dbReference type="KEGG" id="euz:DVS28_a3486"/>
<dbReference type="InterPro" id="IPR017039">
    <property type="entry name" value="Virul_fac_BrkB"/>
</dbReference>
<feature type="transmembrane region" description="Helical" evidence="6">
    <location>
        <begin position="111"/>
        <end position="134"/>
    </location>
</feature>
<keyword evidence="3 6" id="KW-0812">Transmembrane</keyword>
<proteinExistence type="predicted"/>
<organism evidence="7 8">
    <name type="scientific">Euzebya pacifica</name>
    <dbReference type="NCBI Taxonomy" id="1608957"/>
    <lineage>
        <taxon>Bacteria</taxon>
        <taxon>Bacillati</taxon>
        <taxon>Actinomycetota</taxon>
        <taxon>Nitriliruptoria</taxon>
        <taxon>Euzebyales</taxon>
    </lineage>
</organism>
<name>A0A346Y112_9ACTN</name>
<dbReference type="PANTHER" id="PTHR30213:SF0">
    <property type="entry name" value="UPF0761 MEMBRANE PROTEIN YIHY"/>
    <property type="match status" value="1"/>
</dbReference>
<evidence type="ECO:0000256" key="5">
    <source>
        <dbReference type="ARBA" id="ARBA00023136"/>
    </source>
</evidence>
<evidence type="ECO:0000313" key="8">
    <source>
        <dbReference type="Proteomes" id="UP000264006"/>
    </source>
</evidence>
<dbReference type="PIRSF" id="PIRSF035875">
    <property type="entry name" value="RNase_BN"/>
    <property type="match status" value="1"/>
</dbReference>
<keyword evidence="8" id="KW-1185">Reference proteome</keyword>
<accession>A0A346Y112</accession>
<dbReference type="AlphaFoldDB" id="A0A346Y112"/>
<feature type="transmembrane region" description="Helical" evidence="6">
    <location>
        <begin position="258"/>
        <end position="282"/>
    </location>
</feature>
<evidence type="ECO:0000256" key="4">
    <source>
        <dbReference type="ARBA" id="ARBA00022989"/>
    </source>
</evidence>
<evidence type="ECO:0000256" key="1">
    <source>
        <dbReference type="ARBA" id="ARBA00004651"/>
    </source>
</evidence>
<keyword evidence="2" id="KW-1003">Cell membrane</keyword>
<evidence type="ECO:0000256" key="6">
    <source>
        <dbReference type="SAM" id="Phobius"/>
    </source>
</evidence>
<keyword evidence="4 6" id="KW-1133">Transmembrane helix</keyword>
<evidence type="ECO:0000256" key="2">
    <source>
        <dbReference type="ARBA" id="ARBA00022475"/>
    </source>
</evidence>
<dbReference type="Proteomes" id="UP000264006">
    <property type="component" value="Chromosome"/>
</dbReference>
<evidence type="ECO:0000313" key="7">
    <source>
        <dbReference type="EMBL" id="AXV08159.1"/>
    </source>
</evidence>
<evidence type="ECO:0000256" key="3">
    <source>
        <dbReference type="ARBA" id="ARBA00022692"/>
    </source>
</evidence>